<dbReference type="Gene3D" id="2.40.20.10">
    <property type="entry name" value="Plasminogen Kringle 4"/>
    <property type="match status" value="1"/>
</dbReference>
<organism evidence="7">
    <name type="scientific">Cryptosporidium canis</name>
    <dbReference type="NCBI Taxonomy" id="195482"/>
    <lineage>
        <taxon>Eukaryota</taxon>
        <taxon>Sar</taxon>
        <taxon>Alveolata</taxon>
        <taxon>Apicomplexa</taxon>
        <taxon>Conoidasida</taxon>
        <taxon>Coccidia</taxon>
        <taxon>Eucoccidiorida</taxon>
        <taxon>Eimeriorina</taxon>
        <taxon>Cryptosporidiidae</taxon>
        <taxon>Cryptosporidium</taxon>
    </lineage>
</organism>
<evidence type="ECO:0000256" key="2">
    <source>
        <dbReference type="ARBA" id="ARBA00022729"/>
    </source>
</evidence>
<keyword evidence="5" id="KW-0472">Membrane</keyword>
<dbReference type="InterPro" id="IPR013806">
    <property type="entry name" value="Kringle-like"/>
</dbReference>
<dbReference type="PROSITE" id="PS50070">
    <property type="entry name" value="KRINGLE_2"/>
    <property type="match status" value="1"/>
</dbReference>
<keyword evidence="2" id="KW-0732">Signal</keyword>
<dbReference type="PANTHER" id="PTHR11311:SF15">
    <property type="entry name" value="SPONDIN-2"/>
    <property type="match status" value="1"/>
</dbReference>
<evidence type="ECO:0000256" key="3">
    <source>
        <dbReference type="ARBA" id="ARBA00023157"/>
    </source>
</evidence>
<dbReference type="SUPFAM" id="SSF57440">
    <property type="entry name" value="Kringle-like"/>
    <property type="match status" value="1"/>
</dbReference>
<keyword evidence="4" id="KW-0325">Glycoprotein</keyword>
<keyword evidence="1" id="KW-0420">Kringle</keyword>
<keyword evidence="5" id="KW-0812">Transmembrane</keyword>
<feature type="transmembrane region" description="Helical" evidence="5">
    <location>
        <begin position="6"/>
        <end position="25"/>
    </location>
</feature>
<dbReference type="Pfam" id="PF00090">
    <property type="entry name" value="TSP_1"/>
    <property type="match status" value="2"/>
</dbReference>
<name>A0A9D5DML1_9CRYT</name>
<dbReference type="Pfam" id="PF19028">
    <property type="entry name" value="TSP1_spondin"/>
    <property type="match status" value="2"/>
</dbReference>
<keyword evidence="5" id="KW-1133">Transmembrane helix</keyword>
<dbReference type="PROSITE" id="PS50092">
    <property type="entry name" value="TSP1"/>
    <property type="match status" value="3"/>
</dbReference>
<dbReference type="InterPro" id="IPR044004">
    <property type="entry name" value="TSP1_spondin_dom"/>
</dbReference>
<proteinExistence type="predicted"/>
<reference evidence="7" key="1">
    <citation type="submission" date="2022-10" db="EMBL/GenBank/DDBJ databases">
        <title>Adaptive evolution leads to modifications in subtelomeric GC content in a zoonotic Cryptosporidium species.</title>
        <authorList>
            <person name="Li J."/>
            <person name="Feng Y."/>
            <person name="Xiao L."/>
        </authorList>
    </citation>
    <scope>NUCLEOTIDE SEQUENCE</scope>
    <source>
        <strain evidence="7">33844</strain>
    </source>
</reference>
<dbReference type="SMART" id="SM00130">
    <property type="entry name" value="KR"/>
    <property type="match status" value="1"/>
</dbReference>
<dbReference type="AlphaFoldDB" id="A0A9D5DML1"/>
<keyword evidence="3" id="KW-1015">Disulfide bond</keyword>
<dbReference type="GO" id="GO:0007155">
    <property type="term" value="P:cell adhesion"/>
    <property type="evidence" value="ECO:0007669"/>
    <property type="project" value="TreeGrafter"/>
</dbReference>
<dbReference type="SMART" id="SM00209">
    <property type="entry name" value="TSP1"/>
    <property type="match status" value="4"/>
</dbReference>
<dbReference type="OrthoDB" id="412268at2759"/>
<feature type="domain" description="Kringle" evidence="6">
    <location>
        <begin position="168"/>
        <end position="247"/>
    </location>
</feature>
<gene>
    <name evidence="7" type="ORF">OJ253_1928</name>
</gene>
<evidence type="ECO:0000256" key="5">
    <source>
        <dbReference type="SAM" id="Phobius"/>
    </source>
</evidence>
<dbReference type="InterPro" id="IPR036383">
    <property type="entry name" value="TSP1_rpt_sf"/>
</dbReference>
<comment type="caution">
    <text evidence="7">The sequence shown here is derived from an EMBL/GenBank/DDBJ whole genome shotgun (WGS) entry which is preliminary data.</text>
</comment>
<dbReference type="InterPro" id="IPR000884">
    <property type="entry name" value="TSP1_rpt"/>
</dbReference>
<protein>
    <submittedName>
        <fullName evidence="7">CpTSP10 protein</fullName>
    </submittedName>
</protein>
<feature type="transmembrane region" description="Helical" evidence="5">
    <location>
        <begin position="366"/>
        <end position="385"/>
    </location>
</feature>
<evidence type="ECO:0000259" key="6">
    <source>
        <dbReference type="PROSITE" id="PS50070"/>
    </source>
</evidence>
<evidence type="ECO:0000256" key="4">
    <source>
        <dbReference type="ARBA" id="ARBA00023180"/>
    </source>
</evidence>
<dbReference type="InterPro" id="IPR000001">
    <property type="entry name" value="Kringle"/>
</dbReference>
<dbReference type="Proteomes" id="UP001067231">
    <property type="component" value="Unassembled WGS sequence"/>
</dbReference>
<dbReference type="Gene3D" id="2.20.100.10">
    <property type="entry name" value="Thrombospondin type-1 (TSP1) repeat"/>
    <property type="match status" value="3"/>
</dbReference>
<accession>A0A9D5DML1</accession>
<dbReference type="Pfam" id="PF00051">
    <property type="entry name" value="Kringle"/>
    <property type="match status" value="1"/>
</dbReference>
<dbReference type="GO" id="GO:0031012">
    <property type="term" value="C:extracellular matrix"/>
    <property type="evidence" value="ECO:0007669"/>
    <property type="project" value="TreeGrafter"/>
</dbReference>
<dbReference type="InterPro" id="IPR051418">
    <property type="entry name" value="Spondin/Thrombospondin_T1"/>
</dbReference>
<sequence length="391" mass="43126">MVSHTVIFKYIIFLFCTIGITFISVRCQELTQVLNPEGGQGYSCTYANSIFNCDGFTLTPWSSWGTCSGCNGIISRSRSVSDKGSIKGVALKEDVKCLNNQSCEPCRYTQWSAWSACSDSCETGTKYRTRSINSNTDCAVSEDEIKLTELVRCENEPCKCDESIKGENGLFYRGCQKFTRSGQKCLNWKSLKIDAFDYLATLENSGIGDHSFCRNPISNNTLIPTIWCYVSASPLTPQLCDPIPTDCVVSEWGAWSSCSSTCEEGKLTRKRTIVQESLHGGEACPEDLEQVQDCSVDVICPVDCVLGSWSYWSSCSVDCGKGNSTRSRSILTRPKGAGAVCKEYFQTKSCDGENCLSFWKKNKYSIIGFAGLGIILIASIIYIIIPSDNRV</sequence>
<evidence type="ECO:0000256" key="1">
    <source>
        <dbReference type="ARBA" id="ARBA00022572"/>
    </source>
</evidence>
<dbReference type="EMBL" id="JAPCXC010000043">
    <property type="protein sequence ID" value="KAJ1608428.1"/>
    <property type="molecule type" value="Genomic_DNA"/>
</dbReference>
<dbReference type="FunFam" id="2.20.100.10:FF:000019">
    <property type="entry name" value="Thrombospondin type 1 domain containing 7A"/>
    <property type="match status" value="1"/>
</dbReference>
<dbReference type="PANTHER" id="PTHR11311">
    <property type="entry name" value="SPONDIN"/>
    <property type="match status" value="1"/>
</dbReference>
<dbReference type="InterPro" id="IPR038178">
    <property type="entry name" value="Kringle_sf"/>
</dbReference>
<evidence type="ECO:0000313" key="7">
    <source>
        <dbReference type="EMBL" id="KAJ1608428.1"/>
    </source>
</evidence>
<dbReference type="SUPFAM" id="SSF82895">
    <property type="entry name" value="TSP-1 type 1 repeat"/>
    <property type="match status" value="3"/>
</dbReference>